<keyword evidence="5 8" id="KW-0812">Transmembrane</keyword>
<feature type="transmembrane region" description="Helical" evidence="8">
    <location>
        <begin position="350"/>
        <end position="372"/>
    </location>
</feature>
<dbReference type="EMBL" id="QKRB01000042">
    <property type="protein sequence ID" value="PZD96120.1"/>
    <property type="molecule type" value="Genomic_DNA"/>
</dbReference>
<evidence type="ECO:0000256" key="7">
    <source>
        <dbReference type="ARBA" id="ARBA00023136"/>
    </source>
</evidence>
<evidence type="ECO:0000256" key="2">
    <source>
        <dbReference type="ARBA" id="ARBA00008821"/>
    </source>
</evidence>
<feature type="transmembrane region" description="Helical" evidence="8">
    <location>
        <begin position="177"/>
        <end position="194"/>
    </location>
</feature>
<accession>A0A2W1LDH0</accession>
<evidence type="ECO:0000256" key="8">
    <source>
        <dbReference type="SAM" id="Phobius"/>
    </source>
</evidence>
<dbReference type="PROSITE" id="PS01116">
    <property type="entry name" value="XANTH_URACIL_PERMASE"/>
    <property type="match status" value="1"/>
</dbReference>
<dbReference type="GO" id="GO:0005886">
    <property type="term" value="C:plasma membrane"/>
    <property type="evidence" value="ECO:0007669"/>
    <property type="project" value="UniProtKB-SubCell"/>
</dbReference>
<feature type="transmembrane region" description="Helical" evidence="8">
    <location>
        <begin position="384"/>
        <end position="403"/>
    </location>
</feature>
<dbReference type="NCBIfam" id="NF007995">
    <property type="entry name" value="PRK10720.1"/>
    <property type="match status" value="1"/>
</dbReference>
<dbReference type="InterPro" id="IPR006043">
    <property type="entry name" value="NCS2"/>
</dbReference>
<evidence type="ECO:0000313" key="10">
    <source>
        <dbReference type="Proteomes" id="UP000249522"/>
    </source>
</evidence>
<feature type="transmembrane region" description="Helical" evidence="8">
    <location>
        <begin position="409"/>
        <end position="427"/>
    </location>
</feature>
<dbReference type="GO" id="GO:0042907">
    <property type="term" value="F:xanthine transmembrane transporter activity"/>
    <property type="evidence" value="ECO:0007669"/>
    <property type="project" value="TreeGrafter"/>
</dbReference>
<evidence type="ECO:0000256" key="3">
    <source>
        <dbReference type="ARBA" id="ARBA00022448"/>
    </source>
</evidence>
<name>A0A2W1LDH0_9BACL</name>
<feature type="transmembrane region" description="Helical" evidence="8">
    <location>
        <begin position="136"/>
        <end position="157"/>
    </location>
</feature>
<organism evidence="9 10">
    <name type="scientific">Paenibacillus sambharensis</name>
    <dbReference type="NCBI Taxonomy" id="1803190"/>
    <lineage>
        <taxon>Bacteria</taxon>
        <taxon>Bacillati</taxon>
        <taxon>Bacillota</taxon>
        <taxon>Bacilli</taxon>
        <taxon>Bacillales</taxon>
        <taxon>Paenibacillaceae</taxon>
        <taxon>Paenibacillus</taxon>
    </lineage>
</organism>
<dbReference type="PANTHER" id="PTHR42810">
    <property type="entry name" value="PURINE PERMEASE C1399.01C-RELATED"/>
    <property type="match status" value="1"/>
</dbReference>
<proteinExistence type="inferred from homology"/>
<evidence type="ECO:0000256" key="1">
    <source>
        <dbReference type="ARBA" id="ARBA00004651"/>
    </source>
</evidence>
<dbReference type="PANTHER" id="PTHR42810:SF4">
    <property type="entry name" value="URIC ACID TRANSPORTER UACT"/>
    <property type="match status" value="1"/>
</dbReference>
<keyword evidence="7 8" id="KW-0472">Membrane</keyword>
<comment type="similarity">
    <text evidence="2">Belongs to the nucleobase:cation symporter-2 (NCS2) (TC 2.A.40) family.</text>
</comment>
<feature type="transmembrane region" description="Helical" evidence="8">
    <location>
        <begin position="106"/>
        <end position="124"/>
    </location>
</feature>
<dbReference type="AlphaFoldDB" id="A0A2W1LDH0"/>
<dbReference type="InterPro" id="IPR006042">
    <property type="entry name" value="Xan_ur_permease"/>
</dbReference>
<gene>
    <name evidence="9" type="ORF">DNH61_09405</name>
</gene>
<dbReference type="Pfam" id="PF00860">
    <property type="entry name" value="Xan_ur_permease"/>
    <property type="match status" value="1"/>
</dbReference>
<protein>
    <submittedName>
        <fullName evidence="9">Uracil permease</fullName>
    </submittedName>
</protein>
<reference evidence="9 10" key="1">
    <citation type="submission" date="2018-06" db="EMBL/GenBank/DDBJ databases">
        <title>Paenibacillus imtechensis sp. nov.</title>
        <authorList>
            <person name="Pinnaka A.K."/>
            <person name="Singh H."/>
            <person name="Kaur M."/>
        </authorList>
    </citation>
    <scope>NUCLEOTIDE SEQUENCE [LARGE SCALE GENOMIC DNA]</scope>
    <source>
        <strain evidence="9 10">SMB1</strain>
    </source>
</reference>
<keyword evidence="4" id="KW-1003">Cell membrane</keyword>
<evidence type="ECO:0000256" key="6">
    <source>
        <dbReference type="ARBA" id="ARBA00022989"/>
    </source>
</evidence>
<evidence type="ECO:0000256" key="4">
    <source>
        <dbReference type="ARBA" id="ARBA00022475"/>
    </source>
</evidence>
<dbReference type="OrthoDB" id="9779092at2"/>
<keyword evidence="6 8" id="KW-1133">Transmembrane helix</keyword>
<evidence type="ECO:0000256" key="5">
    <source>
        <dbReference type="ARBA" id="ARBA00022692"/>
    </source>
</evidence>
<sequence>MATYTKIFLGGNNFVQRTIQVDERPPLSQSIPLSLQHLFAMFGSTVLVPILFEVDASTILLMNGIGTLLYLFICKGKIPAYLGSSFAFLSPVMLVLAGNTDNYPKALGAFIVVGAIFTLVALLIGKTGTRWLDVVFPPAAMGAIIAVIGLELVPVAAQQAGWISDGTPEWTPDPKSILVSVITLGIIIIGSVMFRGFMKIIPILIGFVSGYLLAWALGLVKTEGIAEASFLAVPEFTTPQFDWASIIIIAPAALVVIAEHIGHLIVTGNMVDKDLSRNPGLHRSLLGNGISTMISGAVGSTPNTTYGENIGVMAITRVYSVWVIGGAAIAAIVLSFFGKLSAIIGAVPPPVIGGVSLMLFGVIAAAGIRMLVESKVDYSKPVNLILTTVVLVLGLSGTTFKWGHLELKGMALATVVAIILSLFFKLLEVTGLTNEEAEEQIKH</sequence>
<comment type="caution">
    <text evidence="9">The sequence shown here is derived from an EMBL/GenBank/DDBJ whole genome shotgun (WGS) entry which is preliminary data.</text>
</comment>
<feature type="transmembrane region" description="Helical" evidence="8">
    <location>
        <begin position="318"/>
        <end position="338"/>
    </location>
</feature>
<dbReference type="Proteomes" id="UP000249522">
    <property type="component" value="Unassembled WGS sequence"/>
</dbReference>
<feature type="transmembrane region" description="Helical" evidence="8">
    <location>
        <begin position="58"/>
        <end position="74"/>
    </location>
</feature>
<keyword evidence="3" id="KW-0813">Transport</keyword>
<feature type="transmembrane region" description="Helical" evidence="8">
    <location>
        <begin position="81"/>
        <end position="100"/>
    </location>
</feature>
<feature type="transmembrane region" description="Helical" evidence="8">
    <location>
        <begin position="243"/>
        <end position="266"/>
    </location>
</feature>
<feature type="transmembrane region" description="Helical" evidence="8">
    <location>
        <begin position="201"/>
        <end position="220"/>
    </location>
</feature>
<dbReference type="NCBIfam" id="TIGR00801">
    <property type="entry name" value="ncs2"/>
    <property type="match status" value="1"/>
</dbReference>
<evidence type="ECO:0000313" key="9">
    <source>
        <dbReference type="EMBL" id="PZD96120.1"/>
    </source>
</evidence>
<keyword evidence="10" id="KW-1185">Reference proteome</keyword>
<comment type="subcellular location">
    <subcellularLocation>
        <location evidence="1">Cell membrane</location>
        <topology evidence="1">Multi-pass membrane protein</topology>
    </subcellularLocation>
</comment>